<feature type="domain" description="B12-binding" evidence="1">
    <location>
        <begin position="40"/>
        <end position="192"/>
    </location>
</feature>
<dbReference type="GO" id="GO:0031419">
    <property type="term" value="F:cobalamin binding"/>
    <property type="evidence" value="ECO:0007669"/>
    <property type="project" value="InterPro"/>
</dbReference>
<name>A0A098B322_DESHA</name>
<gene>
    <name evidence="3" type="ORF">DPCES_3393</name>
</gene>
<evidence type="ECO:0000259" key="1">
    <source>
        <dbReference type="PROSITE" id="PS51332"/>
    </source>
</evidence>
<dbReference type="InterPro" id="IPR023404">
    <property type="entry name" value="rSAM_horseshoe"/>
</dbReference>
<dbReference type="PANTHER" id="PTHR42731">
    <property type="entry name" value="SLL1084 PROTEIN"/>
    <property type="match status" value="1"/>
</dbReference>
<dbReference type="InterPro" id="IPR006638">
    <property type="entry name" value="Elp3/MiaA/NifB-like_rSAM"/>
</dbReference>
<reference evidence="3" key="1">
    <citation type="submission" date="2014-07" db="EMBL/GenBank/DDBJ databases">
        <authorList>
            <person name="Hornung V.Bastian."/>
        </authorList>
    </citation>
    <scope>NUCLEOTIDE SEQUENCE</scope>
    <source>
        <strain evidence="3">PCE-S</strain>
    </source>
</reference>
<dbReference type="Gene3D" id="3.40.50.280">
    <property type="entry name" value="Cobalamin-binding domain"/>
    <property type="match status" value="1"/>
</dbReference>
<feature type="domain" description="Radical SAM core" evidence="2">
    <location>
        <begin position="260"/>
        <end position="497"/>
    </location>
</feature>
<dbReference type="AlphaFoldDB" id="A0A098B322"/>
<dbReference type="SFLD" id="SFLDS00029">
    <property type="entry name" value="Radical_SAM"/>
    <property type="match status" value="1"/>
</dbReference>
<evidence type="ECO:0000259" key="2">
    <source>
        <dbReference type="PROSITE" id="PS51918"/>
    </source>
</evidence>
<proteinExistence type="predicted"/>
<dbReference type="EMBL" id="LK996017">
    <property type="protein sequence ID" value="CDX03279.1"/>
    <property type="molecule type" value="Genomic_DNA"/>
</dbReference>
<dbReference type="InterPro" id="IPR058240">
    <property type="entry name" value="rSAM_sf"/>
</dbReference>
<dbReference type="CDD" id="cd01335">
    <property type="entry name" value="Radical_SAM"/>
    <property type="match status" value="1"/>
</dbReference>
<dbReference type="PROSITE" id="PS51918">
    <property type="entry name" value="RADICAL_SAM"/>
    <property type="match status" value="1"/>
</dbReference>
<organism evidence="3">
    <name type="scientific">Desulfitobacterium hafniense</name>
    <name type="common">Desulfitobacterium frappieri</name>
    <dbReference type="NCBI Taxonomy" id="49338"/>
    <lineage>
        <taxon>Bacteria</taxon>
        <taxon>Bacillati</taxon>
        <taxon>Bacillota</taxon>
        <taxon>Clostridia</taxon>
        <taxon>Eubacteriales</taxon>
        <taxon>Desulfitobacteriaceae</taxon>
        <taxon>Desulfitobacterium</taxon>
    </lineage>
</organism>
<dbReference type="InterPro" id="IPR006158">
    <property type="entry name" value="Cobalamin-bd"/>
</dbReference>
<dbReference type="GO" id="GO:0016740">
    <property type="term" value="F:transferase activity"/>
    <property type="evidence" value="ECO:0007669"/>
    <property type="project" value="UniProtKB-KW"/>
</dbReference>
<dbReference type="InterPro" id="IPR045784">
    <property type="entry name" value="Radical_SAM_N2"/>
</dbReference>
<sequence>MTDYNAADIRKQVERFLPKVLKPSRYLGTEWNAIRKDWEHSKVRMAFAFPDVYEVGMSHLGLRILYHLVNSYEDFLCERVFAPWVDMEDRMRENTIPLYALESYRPLQEFDVVGFTLQYEMSFSNILNMLNLAGIPLRAKDRGPEHPWVIAGGPCAYNPEPLAPFIDFLMIGEAEETLPQLLRLIQEQKENPVSREEFLLKVAQVEGAYVPEFYEVRYLEDGRIQSIEADPRVPKIVQKAIVRNLDQSYFPTSPIVPYMEIVHDRMMLEVMRGCSRGCRFCQAGMLYRPVRERSPEILLRHAEELVKSTGYEEISLTSLSTGDYSCIQPVIRGILDKYSEDKVSVSLPSLRLDSFDVKLAEEVQKVRKSGLTFAPEAGTQRLRDVINKGVTEENLLDAAESAFKAGWSSIKLYFMIGLPTETQEDLDGIVSMAKKVVELGTRLGRRNVNVTVSTSSFVPKSHTPFQWEPQEGTASLKQKQQYLREKLRDRRIKYNYHDVETSYLEAVFAKGDRRLADVLELAVRQGCKFDGWNEHFKYETWLECIEELGLDPHFYAHRAMDYDDILPWDHIESGVNKRFLMNEHHKALKESRTLDCRYVDCTGCGICPERGLQIDLKG</sequence>
<dbReference type="Pfam" id="PF19864">
    <property type="entry name" value="Radical_SAM_N2"/>
    <property type="match status" value="1"/>
</dbReference>
<dbReference type="Gene3D" id="3.80.30.20">
    <property type="entry name" value="tm_1862 like domain"/>
    <property type="match status" value="1"/>
</dbReference>
<accession>A0A098B322</accession>
<evidence type="ECO:0000313" key="3">
    <source>
        <dbReference type="EMBL" id="CDX03279.1"/>
    </source>
</evidence>
<dbReference type="PROSITE" id="PS51332">
    <property type="entry name" value="B12_BINDING"/>
    <property type="match status" value="1"/>
</dbReference>
<dbReference type="InterPro" id="IPR023862">
    <property type="entry name" value="CHP03960_rSAM"/>
</dbReference>
<dbReference type="GO" id="GO:0046872">
    <property type="term" value="F:metal ion binding"/>
    <property type="evidence" value="ECO:0007669"/>
    <property type="project" value="InterPro"/>
</dbReference>
<protein>
    <submittedName>
        <fullName evidence="3">Radical SAM domain protein</fullName>
        <ecNumber evidence="3">2.-.-.-</ecNumber>
    </submittedName>
</protein>
<dbReference type="SUPFAM" id="SSF102114">
    <property type="entry name" value="Radical SAM enzymes"/>
    <property type="match status" value="1"/>
</dbReference>
<dbReference type="Pfam" id="PF04055">
    <property type="entry name" value="Radical_SAM"/>
    <property type="match status" value="1"/>
</dbReference>
<dbReference type="InterPro" id="IPR007197">
    <property type="entry name" value="rSAM"/>
</dbReference>
<dbReference type="SFLD" id="SFLDG01082">
    <property type="entry name" value="B12-binding_domain_containing"/>
    <property type="match status" value="1"/>
</dbReference>
<keyword evidence="3" id="KW-0808">Transferase</keyword>
<dbReference type="NCBIfam" id="TIGR03960">
    <property type="entry name" value="rSAM_fuse_unch"/>
    <property type="match status" value="1"/>
</dbReference>
<dbReference type="PANTHER" id="PTHR42731:SF1">
    <property type="entry name" value="RADICAL SAM DOMAIN PROTEIN"/>
    <property type="match status" value="1"/>
</dbReference>
<dbReference type="RefSeq" id="WP_208925957.1">
    <property type="nucleotide sequence ID" value="NZ_LK996017.1"/>
</dbReference>
<dbReference type="PATRIC" id="fig|49338.4.peg.3647"/>
<dbReference type="GO" id="GO:0051536">
    <property type="term" value="F:iron-sulfur cluster binding"/>
    <property type="evidence" value="ECO:0007669"/>
    <property type="project" value="InterPro"/>
</dbReference>
<dbReference type="SMART" id="SM00729">
    <property type="entry name" value="Elp3"/>
    <property type="match status" value="1"/>
</dbReference>
<dbReference type="EC" id="2.-.-.-" evidence="3"/>